<evidence type="ECO:0000256" key="4">
    <source>
        <dbReference type="ARBA" id="ARBA00023136"/>
    </source>
</evidence>
<comment type="subcellular location">
    <subcellularLocation>
        <location evidence="1">Membrane</location>
        <topology evidence="1">Multi-pass membrane protein</topology>
    </subcellularLocation>
</comment>
<feature type="transmembrane region" description="Helical" evidence="5">
    <location>
        <begin position="68"/>
        <end position="90"/>
    </location>
</feature>
<proteinExistence type="predicted"/>
<dbReference type="Pfam" id="PF04893">
    <property type="entry name" value="Yip1"/>
    <property type="match status" value="1"/>
</dbReference>
<evidence type="ECO:0000256" key="1">
    <source>
        <dbReference type="ARBA" id="ARBA00004141"/>
    </source>
</evidence>
<feature type="transmembrane region" description="Helical" evidence="5">
    <location>
        <begin position="102"/>
        <end position="124"/>
    </location>
</feature>
<protein>
    <submittedName>
        <fullName evidence="7">Yip1 domain-containing protein</fullName>
    </submittedName>
</protein>
<feature type="transmembrane region" description="Helical" evidence="5">
    <location>
        <begin position="33"/>
        <end position="56"/>
    </location>
</feature>
<keyword evidence="3 5" id="KW-1133">Transmembrane helix</keyword>
<gene>
    <name evidence="7" type="ORF">SAMN04489759_1057</name>
</gene>
<accession>A0A1G7RUQ1</accession>
<evidence type="ECO:0000256" key="5">
    <source>
        <dbReference type="SAM" id="Phobius"/>
    </source>
</evidence>
<keyword evidence="4 5" id="KW-0472">Membrane</keyword>
<dbReference type="OrthoDB" id="7872013at2"/>
<evidence type="ECO:0000313" key="8">
    <source>
        <dbReference type="Proteomes" id="UP000199399"/>
    </source>
</evidence>
<feature type="transmembrane region" description="Helical" evidence="5">
    <location>
        <begin position="164"/>
        <end position="189"/>
    </location>
</feature>
<keyword evidence="2 5" id="KW-0812">Transmembrane</keyword>
<sequence>MVAQSLMPLVRTTLRDPRAAAAMIAALPLGRDVIWTGVALIAALNALVISGGFVLAPPAMELPGYFQMPLALFVLLAGLMVLYVHALYWVGRAMGGQGRTETLLATVVWLQGLRLVAQIGVLVLTLVLPAAALLASLVVTFWGLWILLNFVAEILNLPGLFHAAAVLAGAALGVLLGLGFLLSLIGLTAQGV</sequence>
<name>A0A1G7RUQ1_9RHOB</name>
<dbReference type="AlphaFoldDB" id="A0A1G7RUQ1"/>
<evidence type="ECO:0000256" key="2">
    <source>
        <dbReference type="ARBA" id="ARBA00022692"/>
    </source>
</evidence>
<evidence type="ECO:0000259" key="6">
    <source>
        <dbReference type="Pfam" id="PF04893"/>
    </source>
</evidence>
<dbReference type="InterPro" id="IPR006977">
    <property type="entry name" value="Yip1_dom"/>
</dbReference>
<feature type="domain" description="Yip1" evidence="6">
    <location>
        <begin position="13"/>
        <end position="179"/>
    </location>
</feature>
<reference evidence="8" key="1">
    <citation type="submission" date="2016-10" db="EMBL/GenBank/DDBJ databases">
        <authorList>
            <person name="Varghese N."/>
            <person name="Submissions S."/>
        </authorList>
    </citation>
    <scope>NUCLEOTIDE SEQUENCE [LARGE SCALE GENOMIC DNA]</scope>
    <source>
        <strain evidence="8">DSM 16477</strain>
    </source>
</reference>
<evidence type="ECO:0000313" key="7">
    <source>
        <dbReference type="EMBL" id="SDG14452.1"/>
    </source>
</evidence>
<feature type="transmembrane region" description="Helical" evidence="5">
    <location>
        <begin position="130"/>
        <end position="152"/>
    </location>
</feature>
<dbReference type="Proteomes" id="UP000199399">
    <property type="component" value="Unassembled WGS sequence"/>
</dbReference>
<evidence type="ECO:0000256" key="3">
    <source>
        <dbReference type="ARBA" id="ARBA00022989"/>
    </source>
</evidence>
<dbReference type="STRING" id="218672.SAMN04489759_1057"/>
<organism evidence="7 8">
    <name type="scientific">Sulfitobacter delicatus</name>
    <dbReference type="NCBI Taxonomy" id="218672"/>
    <lineage>
        <taxon>Bacteria</taxon>
        <taxon>Pseudomonadati</taxon>
        <taxon>Pseudomonadota</taxon>
        <taxon>Alphaproteobacteria</taxon>
        <taxon>Rhodobacterales</taxon>
        <taxon>Roseobacteraceae</taxon>
        <taxon>Sulfitobacter</taxon>
    </lineage>
</organism>
<keyword evidence="8" id="KW-1185">Reference proteome</keyword>
<dbReference type="EMBL" id="FNBP01000005">
    <property type="protein sequence ID" value="SDG14452.1"/>
    <property type="molecule type" value="Genomic_DNA"/>
</dbReference>
<dbReference type="GO" id="GO:0016020">
    <property type="term" value="C:membrane"/>
    <property type="evidence" value="ECO:0007669"/>
    <property type="project" value="UniProtKB-SubCell"/>
</dbReference>